<feature type="coiled-coil region" evidence="4">
    <location>
        <begin position="81"/>
        <end position="125"/>
    </location>
</feature>
<comment type="similarity">
    <text evidence="1 3">Belongs to the bacterial flagellin family.</text>
</comment>
<evidence type="ECO:0000313" key="8">
    <source>
        <dbReference type="Proteomes" id="UP000016944"/>
    </source>
</evidence>
<organism evidence="7 8">
    <name type="scientific">Agrobacterium pusense</name>
    <dbReference type="NCBI Taxonomy" id="648995"/>
    <lineage>
        <taxon>Bacteria</taxon>
        <taxon>Pseudomonadati</taxon>
        <taxon>Pseudomonadota</taxon>
        <taxon>Alphaproteobacteria</taxon>
        <taxon>Hyphomicrobiales</taxon>
        <taxon>Rhizobiaceae</taxon>
        <taxon>Rhizobium/Agrobacterium group</taxon>
        <taxon>Agrobacterium</taxon>
    </lineage>
</organism>
<name>U4PQQ7_9HYPH</name>
<dbReference type="GO" id="GO:0005198">
    <property type="term" value="F:structural molecule activity"/>
    <property type="evidence" value="ECO:0007669"/>
    <property type="project" value="UniProtKB-UniRule"/>
</dbReference>
<dbReference type="KEGG" id="rir:BN877_I0518"/>
<sequence>MTSILTNISAMAALQTLRSIDAKMETTQSRVSSGLRVGTASDNAAYWSIATTMRSDNMALSAVQDALGLGAAKVDTAYSAMESAVEVVKQVKAKMVAATEEGVDRSKIQEEISQLQEQLRSISSSASFSGENWLQADLTSATGNAVTKNVVGSFIRTADGSVSVKKIDYQLDSTTVLFDEGGQLGIIDRVFNVTPASTTLKINTGGTISEHAVLTNSVDSLIKSGATFEGNYANVTTAVAGGAAAGDYVKVNGVWVKAVAAASNPGQEIAATSNAGANQWVVDVTPIPAGTVVTAAASLDTVDIRTLSNEELDVMVRATDAALEAITSATADLGSISMRIAIQEDFVSKLTDSIDKGIGRLVDADMNEESTKLKALQTQQQLAIQSLSIANTSSENILSLFRQ</sequence>
<keyword evidence="7" id="KW-0969">Cilium</keyword>
<dbReference type="HOGENOM" id="CLU_011142_1_0_5"/>
<keyword evidence="3" id="KW-0964">Secreted</keyword>
<comment type="subcellular location">
    <subcellularLocation>
        <location evidence="3">Secreted</location>
    </subcellularLocation>
    <subcellularLocation>
        <location evidence="3">Bacterial flagellum</location>
    </subcellularLocation>
</comment>
<dbReference type="RefSeq" id="WP_022555607.1">
    <property type="nucleotide sequence ID" value="NC_022535.1"/>
</dbReference>
<dbReference type="SUPFAM" id="SSF64518">
    <property type="entry name" value="Phase 1 flagellin"/>
    <property type="match status" value="1"/>
</dbReference>
<keyword evidence="7" id="KW-0966">Cell projection</keyword>
<dbReference type="Pfam" id="PF00669">
    <property type="entry name" value="Flagellin_N"/>
    <property type="match status" value="1"/>
</dbReference>
<dbReference type="InterPro" id="IPR046358">
    <property type="entry name" value="Flagellin_C"/>
</dbReference>
<dbReference type="Proteomes" id="UP000016944">
    <property type="component" value="Chromosome I"/>
</dbReference>
<evidence type="ECO:0000256" key="2">
    <source>
        <dbReference type="ARBA" id="ARBA00023143"/>
    </source>
</evidence>
<feature type="domain" description="Flagellin C-terminal" evidence="6">
    <location>
        <begin position="317"/>
        <end position="401"/>
    </location>
</feature>
<dbReference type="PRINTS" id="PR00207">
    <property type="entry name" value="FLAGELLIN"/>
</dbReference>
<dbReference type="InterPro" id="IPR001029">
    <property type="entry name" value="Flagellin_N"/>
</dbReference>
<dbReference type="Pfam" id="PF00700">
    <property type="entry name" value="Flagellin_C"/>
    <property type="match status" value="1"/>
</dbReference>
<comment type="function">
    <text evidence="3">Flagellin is the subunit protein which polymerizes to form the filaments of bacterial flagella.</text>
</comment>
<dbReference type="PANTHER" id="PTHR42792">
    <property type="entry name" value="FLAGELLIN"/>
    <property type="match status" value="1"/>
</dbReference>
<reference evidence="7 8" key="1">
    <citation type="journal article" date="2013" name="Genome Announc.">
        <title>Complete Genome Sequence of the Sesbania Symbiont and Rice Growth-Promoting Endophyte Rhizobium sp. Strain IRBG74.</title>
        <authorList>
            <person name="Crook M.B."/>
            <person name="Mitra S."/>
            <person name="Ane J.M."/>
            <person name="Sadowsky M.J."/>
            <person name="Gyaneshwar P."/>
        </authorList>
    </citation>
    <scope>NUCLEOTIDE SEQUENCE [LARGE SCALE GENOMIC DNA]</scope>
    <source>
        <strain evidence="7 8">IRBG74</strain>
    </source>
</reference>
<dbReference type="PATRIC" id="fig|424182.3.peg.507"/>
<keyword evidence="2 3" id="KW-0975">Bacterial flagellum</keyword>
<dbReference type="EMBL" id="HG518322">
    <property type="protein sequence ID" value="CDI07433.1"/>
    <property type="molecule type" value="Genomic_DNA"/>
</dbReference>
<accession>U4PQQ7</accession>
<evidence type="ECO:0000256" key="4">
    <source>
        <dbReference type="SAM" id="Coils"/>
    </source>
</evidence>
<evidence type="ECO:0000259" key="5">
    <source>
        <dbReference type="Pfam" id="PF00669"/>
    </source>
</evidence>
<dbReference type="GO" id="GO:0009288">
    <property type="term" value="C:bacterial-type flagellum"/>
    <property type="evidence" value="ECO:0007669"/>
    <property type="project" value="UniProtKB-SubCell"/>
</dbReference>
<dbReference type="AlphaFoldDB" id="U4PQQ7"/>
<proteinExistence type="inferred from homology"/>
<evidence type="ECO:0000259" key="6">
    <source>
        <dbReference type="Pfam" id="PF00700"/>
    </source>
</evidence>
<keyword evidence="7" id="KW-0282">Flagellum</keyword>
<protein>
    <recommendedName>
        <fullName evidence="3">Flagellin</fullName>
    </recommendedName>
</protein>
<dbReference type="Gene3D" id="1.20.1330.10">
    <property type="entry name" value="f41 fragment of flagellin, N-terminal domain"/>
    <property type="match status" value="1"/>
</dbReference>
<evidence type="ECO:0000256" key="1">
    <source>
        <dbReference type="ARBA" id="ARBA00005709"/>
    </source>
</evidence>
<evidence type="ECO:0000313" key="7">
    <source>
        <dbReference type="EMBL" id="CDI07433.1"/>
    </source>
</evidence>
<gene>
    <name evidence="7" type="primary">flaD1</name>
    <name evidence="7" type="ORF">BN877_I0518</name>
</gene>
<dbReference type="PANTHER" id="PTHR42792:SF2">
    <property type="entry name" value="FLAGELLIN"/>
    <property type="match status" value="1"/>
</dbReference>
<dbReference type="InterPro" id="IPR001492">
    <property type="entry name" value="Flagellin"/>
</dbReference>
<dbReference type="GO" id="GO:0005576">
    <property type="term" value="C:extracellular region"/>
    <property type="evidence" value="ECO:0007669"/>
    <property type="project" value="UniProtKB-SubCell"/>
</dbReference>
<keyword evidence="4" id="KW-0175">Coiled coil</keyword>
<feature type="domain" description="Flagellin N-terminal" evidence="5">
    <location>
        <begin position="4"/>
        <end position="136"/>
    </location>
</feature>
<evidence type="ECO:0000256" key="3">
    <source>
        <dbReference type="RuleBase" id="RU362073"/>
    </source>
</evidence>